<dbReference type="PANTHER" id="PTHR30386">
    <property type="entry name" value="MEMBRANE FUSION SUBUNIT OF EMRAB-TOLC MULTIDRUG EFFLUX PUMP"/>
    <property type="match status" value="1"/>
</dbReference>
<dbReference type="Proteomes" id="UP000183658">
    <property type="component" value="Unassembled WGS sequence"/>
</dbReference>
<organism evidence="3 4">
    <name type="scientific">Flavobacterium frigoris</name>
    <dbReference type="NCBI Taxonomy" id="229204"/>
    <lineage>
        <taxon>Bacteria</taxon>
        <taxon>Pseudomonadati</taxon>
        <taxon>Bacteroidota</taxon>
        <taxon>Flavobacteriia</taxon>
        <taxon>Flavobacteriales</taxon>
        <taxon>Flavobacteriaceae</taxon>
        <taxon>Flavobacterium</taxon>
    </lineage>
</organism>
<accession>A0A1H9FRX6</accession>
<gene>
    <name evidence="3" type="ORF">SAMN05444355_102272</name>
</gene>
<proteinExistence type="predicted"/>
<feature type="transmembrane region" description="Helical" evidence="2">
    <location>
        <begin position="32"/>
        <end position="52"/>
    </location>
</feature>
<dbReference type="SUPFAM" id="SSF51230">
    <property type="entry name" value="Single hybrid motif"/>
    <property type="match status" value="1"/>
</dbReference>
<dbReference type="InterPro" id="IPR011053">
    <property type="entry name" value="Single_hybrid_motif"/>
</dbReference>
<keyword evidence="2" id="KW-0812">Transmembrane</keyword>
<dbReference type="AlphaFoldDB" id="A0A1H9FRX6"/>
<dbReference type="Gene3D" id="2.40.50.100">
    <property type="match status" value="1"/>
</dbReference>
<keyword evidence="4" id="KW-1185">Reference proteome</keyword>
<dbReference type="RefSeq" id="WP_074721605.1">
    <property type="nucleotide sequence ID" value="NZ_CBCRVS010000001.1"/>
</dbReference>
<protein>
    <submittedName>
        <fullName evidence="3">Multidrug resistance efflux pump</fullName>
    </submittedName>
</protein>
<evidence type="ECO:0000313" key="4">
    <source>
        <dbReference type="Proteomes" id="UP000183658"/>
    </source>
</evidence>
<name>A0A1H9FRX6_FLAFI</name>
<dbReference type="InterPro" id="IPR050739">
    <property type="entry name" value="MFP"/>
</dbReference>
<keyword evidence="2" id="KW-0472">Membrane</keyword>
<reference evidence="4" key="1">
    <citation type="submission" date="2016-10" db="EMBL/GenBank/DDBJ databases">
        <authorList>
            <person name="Varghese N."/>
            <person name="Submissions S."/>
        </authorList>
    </citation>
    <scope>NUCLEOTIDE SEQUENCE [LARGE SCALE GENOMIC DNA]</scope>
    <source>
        <strain evidence="4">DSM 15719</strain>
    </source>
</reference>
<evidence type="ECO:0000256" key="2">
    <source>
        <dbReference type="SAM" id="Phobius"/>
    </source>
</evidence>
<dbReference type="EMBL" id="FOFZ01000002">
    <property type="protein sequence ID" value="SEQ40626.1"/>
    <property type="molecule type" value="Genomic_DNA"/>
</dbReference>
<dbReference type="PANTHER" id="PTHR30386:SF27">
    <property type="entry name" value="MEMBRANE FUSION PROTEIN (MFP) FAMILY PROTEIN"/>
    <property type="match status" value="1"/>
</dbReference>
<sequence>MLNISDNNKTQLQSLDKYKTIQNLSNKVPYKILNRIITLISILGFAILFLPWTQNISGTGAVTTLKPNQRPQSIQSVISGRLEKWYVQEGDFVNKGDTILYISEIKEDYMDPNLVENTKNQVNAKKQSLESYGFKVTTLSNQIQSIKNEQKLKIEQAQNKIKQSVLKIKSDSIDLVAVKTTVKIANTQYNRSLQLNNEGLKPLSDVEEKRLKLQEADAKIITQENKLLTSKNEYINSKVEINRINAEYAEKIAKTQSDQYTALSNQFDTEAQVSKLENQYVNYSIRNGLYYIKAAQSGYINRALQSGIGETIKEGTPIVTIMPAEYDIAVETYVNPIDLPLLSTGTKVRVWFDGWPTIVFSGWPDISYGTFGGKIVAIGNFISPNGRYRVLIAPDQSEAKWPKQLSIGSGAQTIALLKTVPIWFEVWRNLNGFPPNYYTTTTTETNPKK</sequence>
<evidence type="ECO:0000313" key="3">
    <source>
        <dbReference type="EMBL" id="SEQ40626.1"/>
    </source>
</evidence>
<keyword evidence="2" id="KW-1133">Transmembrane helix</keyword>
<feature type="coiled-coil region" evidence="1">
    <location>
        <begin position="140"/>
        <end position="167"/>
    </location>
</feature>
<dbReference type="OrthoDB" id="9760528at2"/>
<keyword evidence="1" id="KW-0175">Coiled coil</keyword>
<evidence type="ECO:0000256" key="1">
    <source>
        <dbReference type="SAM" id="Coils"/>
    </source>
</evidence>